<organism evidence="1 2">
    <name type="scientific">Marchantia polymorpha subsp. ruderalis</name>
    <dbReference type="NCBI Taxonomy" id="1480154"/>
    <lineage>
        <taxon>Eukaryota</taxon>
        <taxon>Viridiplantae</taxon>
        <taxon>Streptophyta</taxon>
        <taxon>Embryophyta</taxon>
        <taxon>Marchantiophyta</taxon>
        <taxon>Marchantiopsida</taxon>
        <taxon>Marchantiidae</taxon>
        <taxon>Marchantiales</taxon>
        <taxon>Marchantiaceae</taxon>
        <taxon>Marchantia</taxon>
    </lineage>
</organism>
<reference evidence="1" key="1">
    <citation type="submission" date="2016-03" db="EMBL/GenBank/DDBJ databases">
        <title>Mechanisms controlling the formation of the plant cell surface in tip-growing cells are functionally conserved among land plants.</title>
        <authorList>
            <person name="Honkanen S."/>
            <person name="Jones V.A."/>
            <person name="Morieri G."/>
            <person name="Champion C."/>
            <person name="Hetherington A.J."/>
            <person name="Kelly S."/>
            <person name="Saint-Marcoux D."/>
            <person name="Proust H."/>
            <person name="Prescott H."/>
            <person name="Dolan L."/>
        </authorList>
    </citation>
    <scope>NUCLEOTIDE SEQUENCE [LARGE SCALE GENOMIC DNA]</scope>
    <source>
        <tissue evidence="1">Whole gametophyte</tissue>
    </source>
</reference>
<dbReference type="AlphaFoldDB" id="A0A176W8F4"/>
<sequence length="237" mass="26246">MQVKHSDFNVFSFELPCEKGLREPLWKKRKGDEGDEGDDGFVRCPGPPAILAHPSDFSQRHPGLKALHEKIIILIPSFRLPAAQLCSDCSVQVEKSSPRIVDELCLRKAPEAANNRNAMRNCLQLCSDDYDFVGEFEKNRAALVAARVMLKKNNDDIDSLLAARALLRTRMSGDGVSDNLVNEIGGRRAISPAAISPADYNCGMALWAGCLISTLGEALLQFVSRVVDKLEKREYFL</sequence>
<protein>
    <submittedName>
        <fullName evidence="1">Uncharacterized protein</fullName>
    </submittedName>
</protein>
<gene>
    <name evidence="1" type="ORF">AXG93_115s1250</name>
</gene>
<dbReference type="EMBL" id="LVLJ01001739">
    <property type="protein sequence ID" value="OAE28436.1"/>
    <property type="molecule type" value="Genomic_DNA"/>
</dbReference>
<name>A0A176W8F4_MARPO</name>
<proteinExistence type="predicted"/>
<dbReference type="Proteomes" id="UP000077202">
    <property type="component" value="Unassembled WGS sequence"/>
</dbReference>
<comment type="caution">
    <text evidence="1">The sequence shown here is derived from an EMBL/GenBank/DDBJ whole genome shotgun (WGS) entry which is preliminary data.</text>
</comment>
<accession>A0A176W8F4</accession>
<evidence type="ECO:0000313" key="2">
    <source>
        <dbReference type="Proteomes" id="UP000077202"/>
    </source>
</evidence>
<keyword evidence="2" id="KW-1185">Reference proteome</keyword>
<evidence type="ECO:0000313" key="1">
    <source>
        <dbReference type="EMBL" id="OAE28436.1"/>
    </source>
</evidence>